<dbReference type="GO" id="GO:0006646">
    <property type="term" value="P:phosphatidylethanolamine biosynthetic process"/>
    <property type="evidence" value="ECO:0007669"/>
    <property type="project" value="TreeGrafter"/>
</dbReference>
<keyword evidence="1" id="KW-0418">Kinase</keyword>
<dbReference type="EC" id="2.7.1.32" evidence="1"/>
<dbReference type="Gene3D" id="3.90.1200.10">
    <property type="match status" value="1"/>
</dbReference>
<dbReference type="AlphaFoldDB" id="A0A3B0TD42"/>
<dbReference type="InterPro" id="IPR011009">
    <property type="entry name" value="Kinase-like_dom_sf"/>
</dbReference>
<accession>A0A3B0TD42</accession>
<dbReference type="PANTHER" id="PTHR22603">
    <property type="entry name" value="CHOLINE/ETHANOALAMINE KINASE"/>
    <property type="match status" value="1"/>
</dbReference>
<reference evidence="1" key="1">
    <citation type="submission" date="2018-06" db="EMBL/GenBank/DDBJ databases">
        <authorList>
            <person name="Zhirakovskaya E."/>
        </authorList>
    </citation>
    <scope>NUCLEOTIDE SEQUENCE</scope>
</reference>
<proteinExistence type="predicted"/>
<dbReference type="CDD" id="cd05151">
    <property type="entry name" value="ChoK-like"/>
    <property type="match status" value="1"/>
</dbReference>
<dbReference type="PANTHER" id="PTHR22603:SF66">
    <property type="entry name" value="ETHANOLAMINE KINASE"/>
    <property type="match status" value="1"/>
</dbReference>
<gene>
    <name evidence="1" type="ORF">MNBD_ALPHA09-129</name>
</gene>
<protein>
    <submittedName>
        <fullName evidence="1">Choline kinase</fullName>
        <ecNumber evidence="1">2.7.1.32</ecNumber>
    </submittedName>
</protein>
<dbReference type="SUPFAM" id="SSF56112">
    <property type="entry name" value="Protein kinase-like (PK-like)"/>
    <property type="match status" value="1"/>
</dbReference>
<dbReference type="Pfam" id="PF01633">
    <property type="entry name" value="Choline_kinase"/>
    <property type="match status" value="1"/>
</dbReference>
<dbReference type="GO" id="GO:0004305">
    <property type="term" value="F:ethanolamine kinase activity"/>
    <property type="evidence" value="ECO:0007669"/>
    <property type="project" value="TreeGrafter"/>
</dbReference>
<keyword evidence="1" id="KW-0808">Transferase</keyword>
<evidence type="ECO:0000313" key="1">
    <source>
        <dbReference type="EMBL" id="VAW12392.1"/>
    </source>
</evidence>
<sequence>MNDAEAIAAGLPCWTGPVRPVRLEGGISNDNFLIEDEGQKFVVRVNGDVPEHGVLRINDANCNRAAAAVGVAPAVRYAAPNAMVVEFIDGRTLAGEDICDQKNLERFLPVLKRTHTHAFRQLRGPVCAFWPFRVCRDYAFFLEESASRQMHDLARLRDINERLEASVGAFTPVLGHNDLLAANFIDDGTKIWLIDWEHAGLTSPLFDLANLSANNGLTEAQDRWLLETYFERPLDDELAHRFGAMKCASLLREAMWGMVSEITSKLEFDFAAYSAEHLTRFNAEYTRL</sequence>
<dbReference type="GO" id="GO:0004103">
    <property type="term" value="F:choline kinase activity"/>
    <property type="evidence" value="ECO:0007669"/>
    <property type="project" value="UniProtKB-EC"/>
</dbReference>
<dbReference type="GO" id="GO:0005737">
    <property type="term" value="C:cytoplasm"/>
    <property type="evidence" value="ECO:0007669"/>
    <property type="project" value="TreeGrafter"/>
</dbReference>
<dbReference type="EMBL" id="UOEM01000043">
    <property type="protein sequence ID" value="VAW12392.1"/>
    <property type="molecule type" value="Genomic_DNA"/>
</dbReference>
<name>A0A3B0TD42_9ZZZZ</name>
<dbReference type="Gene3D" id="3.30.200.20">
    <property type="entry name" value="Phosphorylase Kinase, domain 1"/>
    <property type="match status" value="1"/>
</dbReference>
<organism evidence="1">
    <name type="scientific">hydrothermal vent metagenome</name>
    <dbReference type="NCBI Taxonomy" id="652676"/>
    <lineage>
        <taxon>unclassified sequences</taxon>
        <taxon>metagenomes</taxon>
        <taxon>ecological metagenomes</taxon>
    </lineage>
</organism>